<dbReference type="Proteomes" id="UP001515100">
    <property type="component" value="Unassembled WGS sequence"/>
</dbReference>
<evidence type="ECO:0000313" key="2">
    <source>
        <dbReference type="EMBL" id="KAA1376546.1"/>
    </source>
</evidence>
<comment type="caution">
    <text evidence="2">The sequence shown here is derived from an EMBL/GenBank/DDBJ whole genome shotgun (WGS) entry which is preliminary data.</text>
</comment>
<evidence type="ECO:0008006" key="4">
    <source>
        <dbReference type="Google" id="ProtNLM"/>
    </source>
</evidence>
<dbReference type="EMBL" id="SDPP02000003">
    <property type="protein sequence ID" value="KAA1376546.1"/>
    <property type="molecule type" value="Genomic_DNA"/>
</dbReference>
<feature type="region of interest" description="Disordered" evidence="1">
    <location>
        <begin position="183"/>
        <end position="228"/>
    </location>
</feature>
<dbReference type="OrthoDB" id="4368617at2"/>
<organism evidence="2 3">
    <name type="scientific">Aeromicrobium fastidiosum</name>
    <dbReference type="NCBI Taxonomy" id="52699"/>
    <lineage>
        <taxon>Bacteria</taxon>
        <taxon>Bacillati</taxon>
        <taxon>Actinomycetota</taxon>
        <taxon>Actinomycetes</taxon>
        <taxon>Propionibacteriales</taxon>
        <taxon>Nocardioidaceae</taxon>
        <taxon>Aeromicrobium</taxon>
    </lineage>
</organism>
<gene>
    <name evidence="2" type="ORF">ESP62_014085</name>
</gene>
<evidence type="ECO:0000313" key="3">
    <source>
        <dbReference type="Proteomes" id="UP001515100"/>
    </source>
</evidence>
<dbReference type="RefSeq" id="WP_129184710.1">
    <property type="nucleotide sequence ID" value="NZ_JAGIOG010000001.1"/>
</dbReference>
<protein>
    <recommendedName>
        <fullName evidence="4">Diacylglycerol O-acyltransferase</fullName>
    </recommendedName>
</protein>
<accession>A0A641ALI3</accession>
<reference evidence="2" key="1">
    <citation type="submission" date="2019-09" db="EMBL/GenBank/DDBJ databases">
        <authorList>
            <person name="Li J."/>
        </authorList>
    </citation>
    <scope>NUCLEOTIDE SEQUENCE [LARGE SCALE GENOMIC DNA]</scope>
    <source>
        <strain evidence="2">NRBC 14897</strain>
    </source>
</reference>
<sequence>MQLIDRSAVRLTFGDDLFMRRHRGLGSPVVNQFAWRFDERVAAEDLVRMRDALAHGALARRAHRALVPAARSRWSRVAEPPEIVRRDEPLDEHEVMPWLRWLGATRLDPSRGDSWRLIVADIADGGAVVSLLADHAVADGGAMLDAVERASAGRPPLAVPTRPRLAKALVADAHDAATQLGSVARWGAKGLRPPAQPPKRPPGSTDRDRSGGVARRPAGVPPSGWTPPTVVVECSTAQIAEAAARHGGSPNTWFVAVAAALASTSGIAVAGRPVRVALPVSARTPDDIRSNATRIAHVDVEAGVPVARDLTDVRTRCKQAYSALGAAVPAADGSLLTLVQMMPTVVVRRLPAPPAATVLASNLGAVSDAFCAPTGREGPRARSIAALAGPRQVDRAELAALGGGLMAWTCAVGERTTLTVSALDPARVPDDATLLDAMTTVLSAWDVEARPW</sequence>
<dbReference type="AlphaFoldDB" id="A0A641ALI3"/>
<dbReference type="SUPFAM" id="SSF52777">
    <property type="entry name" value="CoA-dependent acyltransferases"/>
    <property type="match status" value="1"/>
</dbReference>
<proteinExistence type="predicted"/>
<name>A0A641ALI3_9ACTN</name>
<keyword evidence="3" id="KW-1185">Reference proteome</keyword>
<evidence type="ECO:0000256" key="1">
    <source>
        <dbReference type="SAM" id="MobiDB-lite"/>
    </source>
</evidence>